<dbReference type="PROSITE" id="PS51257">
    <property type="entry name" value="PROKAR_LIPOPROTEIN"/>
    <property type="match status" value="1"/>
</dbReference>
<dbReference type="Proteomes" id="UP001524547">
    <property type="component" value="Unassembled WGS sequence"/>
</dbReference>
<evidence type="ECO:0000313" key="2">
    <source>
        <dbReference type="Proteomes" id="UP001524547"/>
    </source>
</evidence>
<dbReference type="RefSeq" id="WP_422919604.1">
    <property type="nucleotide sequence ID" value="NZ_JAMZEJ010000004.1"/>
</dbReference>
<sequence>MKTVNKIAAVSAVLVLAGCEVPSVEQRRVLDSMIGRSEVDVVRTFGVPTRTFTAQNRTFLAYIDNYSSYSPGTPGWGWGWGGGGWGGWGGGWGGYGGFGPYGGWGGGIPPSYYSSSCQTTFEVNNSKVSGWTMRGDGC</sequence>
<evidence type="ECO:0000313" key="1">
    <source>
        <dbReference type="EMBL" id="MCQ8240877.1"/>
    </source>
</evidence>
<keyword evidence="2" id="KW-1185">Reference proteome</keyword>
<gene>
    <name evidence="1" type="ORF">NFI88_08525</name>
</gene>
<comment type="caution">
    <text evidence="1">The sequence shown here is derived from an EMBL/GenBank/DDBJ whole genome shotgun (WGS) entry which is preliminary data.</text>
</comment>
<evidence type="ECO:0008006" key="3">
    <source>
        <dbReference type="Google" id="ProtNLM"/>
    </source>
</evidence>
<accession>A0ABT1VX24</accession>
<dbReference type="EMBL" id="JAMZEJ010000004">
    <property type="protein sequence ID" value="MCQ8240877.1"/>
    <property type="molecule type" value="Genomic_DNA"/>
</dbReference>
<reference evidence="1 2" key="1">
    <citation type="submission" date="2022-06" db="EMBL/GenBank/DDBJ databases">
        <title>Rhizosaccharibacter gen. nov. sp. nov. KSS12, endophytic bacteria isolated from sugarcane.</title>
        <authorList>
            <person name="Pitiwittayakul N."/>
        </authorList>
    </citation>
    <scope>NUCLEOTIDE SEQUENCE [LARGE SCALE GENOMIC DNA]</scope>
    <source>
        <strain evidence="1 2">KSS12</strain>
    </source>
</reference>
<name>A0ABT1VX24_9PROT</name>
<protein>
    <recommendedName>
        <fullName evidence="3">Lipoprotein</fullName>
    </recommendedName>
</protein>
<organism evidence="1 2">
    <name type="scientific">Rhizosaccharibacter radicis</name>
    <dbReference type="NCBI Taxonomy" id="2782605"/>
    <lineage>
        <taxon>Bacteria</taxon>
        <taxon>Pseudomonadati</taxon>
        <taxon>Pseudomonadota</taxon>
        <taxon>Alphaproteobacteria</taxon>
        <taxon>Acetobacterales</taxon>
        <taxon>Acetobacteraceae</taxon>
        <taxon>Rhizosaccharibacter</taxon>
    </lineage>
</organism>
<proteinExistence type="predicted"/>